<dbReference type="SUPFAM" id="SSF53187">
    <property type="entry name" value="Zn-dependent exopeptidases"/>
    <property type="match status" value="1"/>
</dbReference>
<comment type="caution">
    <text evidence="1">The sequence shown here is derived from an EMBL/GenBank/DDBJ whole genome shotgun (WGS) entry which is preliminary data.</text>
</comment>
<organism evidence="1 2">
    <name type="scientific">Kordia periserrulae</name>
    <dbReference type="NCBI Taxonomy" id="701523"/>
    <lineage>
        <taxon>Bacteria</taxon>
        <taxon>Pseudomonadati</taxon>
        <taxon>Bacteroidota</taxon>
        <taxon>Flavobacteriia</taxon>
        <taxon>Flavobacteriales</taxon>
        <taxon>Flavobacteriaceae</taxon>
        <taxon>Kordia</taxon>
    </lineage>
</organism>
<protein>
    <submittedName>
        <fullName evidence="1">N-formylglutamate amidohydrolase</fullName>
    </submittedName>
</protein>
<evidence type="ECO:0000313" key="1">
    <source>
        <dbReference type="EMBL" id="PTX61633.1"/>
    </source>
</evidence>
<dbReference type="OrthoDB" id="9785840at2"/>
<proteinExistence type="predicted"/>
<gene>
    <name evidence="1" type="ORF">C8N46_104276</name>
</gene>
<dbReference type="Gene3D" id="3.40.630.40">
    <property type="entry name" value="Zn-dependent exopeptidases"/>
    <property type="match status" value="1"/>
</dbReference>
<dbReference type="Pfam" id="PF05013">
    <property type="entry name" value="FGase"/>
    <property type="match status" value="1"/>
</dbReference>
<reference evidence="1 2" key="1">
    <citation type="submission" date="2018-04" db="EMBL/GenBank/DDBJ databases">
        <title>Genomic Encyclopedia of Archaeal and Bacterial Type Strains, Phase II (KMG-II): from individual species to whole genera.</title>
        <authorList>
            <person name="Goeker M."/>
        </authorList>
    </citation>
    <scope>NUCLEOTIDE SEQUENCE [LARGE SCALE GENOMIC DNA]</scope>
    <source>
        <strain evidence="1 2">DSM 25731</strain>
    </source>
</reference>
<dbReference type="GO" id="GO:0016787">
    <property type="term" value="F:hydrolase activity"/>
    <property type="evidence" value="ECO:0007669"/>
    <property type="project" value="UniProtKB-KW"/>
</dbReference>
<dbReference type="AlphaFoldDB" id="A0A2T6BZY7"/>
<dbReference type="EMBL" id="QBKT01000004">
    <property type="protein sequence ID" value="PTX61633.1"/>
    <property type="molecule type" value="Genomic_DNA"/>
</dbReference>
<sequence length="275" mass="32099">MKKLTIEQIITNIQNEELFEAVASDYSFTIKIDKYVPYACGAVHDGHQFRRELWENCMHTEYDRWFEEDPATKEMVQTHPIVIAGMDSRFEYDLNRAPESAIYEDAWGKQLWHSPLPDAMKQKSLDKHANFYKVVHALIAKLEEKFGVCVVYDMHSYNWKRWTREVPTFNLGTSNVDNERFGSIIELWRKMLSEIKLPNGIASTSKINDTFQGNGYFLKFITEHFSNTLVLATEVKKIYCDEIEQIMFPEVVAAVEEALKTLIPQHADGFYQQYS</sequence>
<accession>A0A2T6BZY7</accession>
<name>A0A2T6BZY7_9FLAO</name>
<dbReference type="InterPro" id="IPR007709">
    <property type="entry name" value="N-FG_amidohydro"/>
</dbReference>
<keyword evidence="2" id="KW-1185">Reference proteome</keyword>
<dbReference type="RefSeq" id="WP_108114849.1">
    <property type="nucleotide sequence ID" value="NZ_QBKT01000004.1"/>
</dbReference>
<evidence type="ECO:0000313" key="2">
    <source>
        <dbReference type="Proteomes" id="UP000244090"/>
    </source>
</evidence>
<dbReference type="Proteomes" id="UP000244090">
    <property type="component" value="Unassembled WGS sequence"/>
</dbReference>
<keyword evidence="1" id="KW-0378">Hydrolase</keyword>